<evidence type="ECO:0000256" key="20">
    <source>
        <dbReference type="SAM" id="Coils"/>
    </source>
</evidence>
<dbReference type="PROSITE" id="PS50002">
    <property type="entry name" value="SH3"/>
    <property type="match status" value="2"/>
</dbReference>
<dbReference type="CDD" id="cd13240">
    <property type="entry name" value="PH1_Kalirin_Trio_like"/>
    <property type="match status" value="1"/>
</dbReference>
<evidence type="ECO:0000256" key="5">
    <source>
        <dbReference type="ARBA" id="ARBA00022490"/>
    </source>
</evidence>
<feature type="compositionally biased region" description="Polar residues" evidence="21">
    <location>
        <begin position="2558"/>
        <end position="2574"/>
    </location>
</feature>
<feature type="region of interest" description="Disordered" evidence="21">
    <location>
        <begin position="79"/>
        <end position="106"/>
    </location>
</feature>
<dbReference type="FunFam" id="2.30.30.40:FF:000038">
    <property type="entry name" value="kalirin isoform X1"/>
    <property type="match status" value="1"/>
</dbReference>
<dbReference type="Gene3D" id="3.30.200.20">
    <property type="entry name" value="Phosphorylase Kinase, domain 1"/>
    <property type="match status" value="1"/>
</dbReference>
<evidence type="ECO:0000256" key="18">
    <source>
        <dbReference type="PROSITE-ProRule" id="PRU00192"/>
    </source>
</evidence>
<keyword evidence="20" id="KW-0175">Coiled coil</keyword>
<dbReference type="Gene3D" id="1.20.58.60">
    <property type="match status" value="5"/>
</dbReference>
<dbReference type="CDD" id="cd11853">
    <property type="entry name" value="SH3_Kalirin_2"/>
    <property type="match status" value="1"/>
</dbReference>
<evidence type="ECO:0000256" key="1">
    <source>
        <dbReference type="ARBA" id="ARBA00004496"/>
    </source>
</evidence>
<dbReference type="EC" id="2.7.11.1" evidence="3"/>
<dbReference type="FunFam" id="1.20.58.60:FF:000024">
    <property type="entry name" value="Kalirin RhoGEF kinase a"/>
    <property type="match status" value="1"/>
</dbReference>
<name>A0AAD8ZTH8_9TELE</name>
<feature type="region of interest" description="Disordered" evidence="21">
    <location>
        <begin position="1992"/>
        <end position="2023"/>
    </location>
</feature>
<dbReference type="InterPro" id="IPR047053">
    <property type="entry name" value="Kalirin_TRIO_SH3_2"/>
</dbReference>
<dbReference type="Pfam" id="PF00069">
    <property type="entry name" value="Pkinase"/>
    <property type="match status" value="1"/>
</dbReference>
<dbReference type="FunFam" id="2.60.40.10:FF:000368">
    <property type="entry name" value="kalirin isoform X1"/>
    <property type="match status" value="1"/>
</dbReference>
<comment type="subcellular location">
    <subcellularLocation>
        <location evidence="1">Cytoplasm</location>
    </subcellularLocation>
</comment>
<gene>
    <name evidence="28" type="ORF">P4O66_019434</name>
</gene>
<evidence type="ECO:0000259" key="22">
    <source>
        <dbReference type="PROSITE" id="PS50002"/>
    </source>
</evidence>
<dbReference type="InterPro" id="IPR051336">
    <property type="entry name" value="RhoGEF_Guanine_NuclExch_SF"/>
</dbReference>
<dbReference type="SUPFAM" id="SSF48065">
    <property type="entry name" value="DBL homology domain (DH-domain)"/>
    <property type="match status" value="2"/>
</dbReference>
<dbReference type="InterPro" id="IPR007110">
    <property type="entry name" value="Ig-like_dom"/>
</dbReference>
<dbReference type="InterPro" id="IPR001849">
    <property type="entry name" value="PH_domain"/>
</dbReference>
<dbReference type="PANTHER" id="PTHR22826">
    <property type="entry name" value="RHO GUANINE EXCHANGE FACTOR-RELATED"/>
    <property type="match status" value="1"/>
</dbReference>
<dbReference type="FunFam" id="1.20.58.60:FF:000023">
    <property type="entry name" value="Kalirin RhoGEF kinase b"/>
    <property type="match status" value="1"/>
</dbReference>
<dbReference type="GO" id="GO:0019898">
    <property type="term" value="C:extrinsic component of membrane"/>
    <property type="evidence" value="ECO:0007669"/>
    <property type="project" value="TreeGrafter"/>
</dbReference>
<feature type="domain" description="SH3" evidence="22">
    <location>
        <begin position="2629"/>
        <end position="2694"/>
    </location>
</feature>
<feature type="domain" description="Ig-like" evidence="27">
    <location>
        <begin position="2758"/>
        <end position="2848"/>
    </location>
</feature>
<dbReference type="InterPro" id="IPR013098">
    <property type="entry name" value="Ig_I-set"/>
</dbReference>
<evidence type="ECO:0000256" key="19">
    <source>
        <dbReference type="PROSITE-ProRule" id="PRU10141"/>
    </source>
</evidence>
<feature type="domain" description="Protein kinase" evidence="25">
    <location>
        <begin position="2869"/>
        <end position="3123"/>
    </location>
</feature>
<proteinExistence type="inferred from homology"/>
<comment type="caution">
    <text evidence="28">The sequence shown here is derived from an EMBL/GenBank/DDBJ whole genome shotgun (WGS) entry which is preliminary data.</text>
</comment>
<dbReference type="InterPro" id="IPR002017">
    <property type="entry name" value="Spectrin_repeat"/>
</dbReference>
<dbReference type="SUPFAM" id="SSF52087">
    <property type="entry name" value="CRAL/TRIO domain"/>
    <property type="match status" value="1"/>
</dbReference>
<dbReference type="SMART" id="SM00220">
    <property type="entry name" value="S_TKc"/>
    <property type="match status" value="1"/>
</dbReference>
<dbReference type="PROSITE" id="PS50010">
    <property type="entry name" value="DH_2"/>
    <property type="match status" value="2"/>
</dbReference>
<feature type="domain" description="PH" evidence="23">
    <location>
        <begin position="1537"/>
        <end position="1659"/>
    </location>
</feature>
<dbReference type="InterPro" id="IPR001452">
    <property type="entry name" value="SH3_domain"/>
</dbReference>
<feature type="domain" description="DH" evidence="24">
    <location>
        <begin position="2037"/>
        <end position="2221"/>
    </location>
</feature>
<feature type="compositionally biased region" description="Gly residues" evidence="21">
    <location>
        <begin position="2382"/>
        <end position="2404"/>
    </location>
</feature>
<feature type="coiled-coil region" evidence="20">
    <location>
        <begin position="910"/>
        <end position="937"/>
    </location>
</feature>
<dbReference type="GO" id="GO:0005085">
    <property type="term" value="F:guanyl-nucleotide exchange factor activity"/>
    <property type="evidence" value="ECO:0007669"/>
    <property type="project" value="UniProtKB-KW"/>
</dbReference>
<comment type="catalytic activity">
    <reaction evidence="17">
        <text>L-seryl-[protein] + ATP = O-phospho-L-seryl-[protein] + ADP + H(+)</text>
        <dbReference type="Rhea" id="RHEA:17989"/>
        <dbReference type="Rhea" id="RHEA-COMP:9863"/>
        <dbReference type="Rhea" id="RHEA-COMP:11604"/>
        <dbReference type="ChEBI" id="CHEBI:15378"/>
        <dbReference type="ChEBI" id="CHEBI:29999"/>
        <dbReference type="ChEBI" id="CHEBI:30616"/>
        <dbReference type="ChEBI" id="CHEBI:83421"/>
        <dbReference type="ChEBI" id="CHEBI:456216"/>
        <dbReference type="EC" id="2.7.11.1"/>
    </reaction>
</comment>
<feature type="region of interest" description="Disordered" evidence="21">
    <location>
        <begin position="305"/>
        <end position="326"/>
    </location>
</feature>
<dbReference type="FunFam" id="1.20.900.10:FF:000008">
    <property type="entry name" value="rho guanine nucleotide exchange factor 25"/>
    <property type="match status" value="1"/>
</dbReference>
<evidence type="ECO:0000259" key="26">
    <source>
        <dbReference type="PROSITE" id="PS50191"/>
    </source>
</evidence>
<dbReference type="Pfam" id="PF07679">
    <property type="entry name" value="I-set"/>
    <property type="match status" value="1"/>
</dbReference>
<dbReference type="InterPro" id="IPR047054">
    <property type="entry name" value="Kalirin_TRIO_PH_1"/>
</dbReference>
<dbReference type="Gene3D" id="2.30.30.40">
    <property type="entry name" value="SH3 Domains"/>
    <property type="match status" value="2"/>
</dbReference>
<dbReference type="SUPFAM" id="SSF50044">
    <property type="entry name" value="SH3-domain"/>
    <property type="match status" value="2"/>
</dbReference>
<evidence type="ECO:0000256" key="13">
    <source>
        <dbReference type="ARBA" id="ARBA00022840"/>
    </source>
</evidence>
<dbReference type="Pfam" id="PF00018">
    <property type="entry name" value="SH3_1"/>
    <property type="match status" value="1"/>
</dbReference>
<dbReference type="Pfam" id="PF22697">
    <property type="entry name" value="SOS1_NGEF_PH"/>
    <property type="match status" value="2"/>
</dbReference>
<dbReference type="CDD" id="cd00160">
    <property type="entry name" value="RhoGEF"/>
    <property type="match status" value="2"/>
</dbReference>
<feature type="compositionally biased region" description="Polar residues" evidence="21">
    <location>
        <begin position="1960"/>
        <end position="1972"/>
    </location>
</feature>
<dbReference type="InterPro" id="IPR035899">
    <property type="entry name" value="DBL_dom_sf"/>
</dbReference>
<feature type="domain" description="DH" evidence="24">
    <location>
        <begin position="1349"/>
        <end position="1525"/>
    </location>
</feature>
<evidence type="ECO:0000259" key="25">
    <source>
        <dbReference type="PROSITE" id="PS50011"/>
    </source>
</evidence>
<dbReference type="Gene3D" id="2.60.40.10">
    <property type="entry name" value="Immunoglobulins"/>
    <property type="match status" value="1"/>
</dbReference>
<dbReference type="PROSITE" id="PS00108">
    <property type="entry name" value="PROTEIN_KINASE_ST"/>
    <property type="match status" value="1"/>
</dbReference>
<keyword evidence="7" id="KW-0597">Phosphoprotein</keyword>
<organism evidence="28 29">
    <name type="scientific">Electrophorus voltai</name>
    <dbReference type="NCBI Taxonomy" id="2609070"/>
    <lineage>
        <taxon>Eukaryota</taxon>
        <taxon>Metazoa</taxon>
        <taxon>Chordata</taxon>
        <taxon>Craniata</taxon>
        <taxon>Vertebrata</taxon>
        <taxon>Euteleostomi</taxon>
        <taxon>Actinopterygii</taxon>
        <taxon>Neopterygii</taxon>
        <taxon>Teleostei</taxon>
        <taxon>Ostariophysi</taxon>
        <taxon>Gymnotiformes</taxon>
        <taxon>Gymnotoidei</taxon>
        <taxon>Gymnotidae</taxon>
        <taxon>Electrophorus</taxon>
    </lineage>
</organism>
<evidence type="ECO:0000313" key="29">
    <source>
        <dbReference type="Proteomes" id="UP001239994"/>
    </source>
</evidence>
<dbReference type="SMART" id="SM00516">
    <property type="entry name" value="SEC14"/>
    <property type="match status" value="1"/>
</dbReference>
<accession>A0AAD8ZTH8</accession>
<dbReference type="InterPro" id="IPR018159">
    <property type="entry name" value="Spectrin/alpha-actinin"/>
</dbReference>
<dbReference type="SMART" id="SM00233">
    <property type="entry name" value="PH"/>
    <property type="match status" value="2"/>
</dbReference>
<keyword evidence="8" id="KW-0344">Guanine-nucleotide releasing factor</keyword>
<dbReference type="Pfam" id="PF13716">
    <property type="entry name" value="CRAL_TRIO_2"/>
    <property type="match status" value="1"/>
</dbReference>
<dbReference type="CDD" id="cd00170">
    <property type="entry name" value="SEC14"/>
    <property type="match status" value="1"/>
</dbReference>
<dbReference type="Gene3D" id="2.30.29.30">
    <property type="entry name" value="Pleckstrin-homology domain (PH domain)/Phosphotyrosine-binding domain (PTB)"/>
    <property type="match status" value="2"/>
</dbReference>
<feature type="compositionally biased region" description="Low complexity" evidence="21">
    <location>
        <begin position="2614"/>
        <end position="2630"/>
    </location>
</feature>
<dbReference type="SUPFAM" id="SSF46966">
    <property type="entry name" value="Spectrin repeat"/>
    <property type="match status" value="6"/>
</dbReference>
<keyword evidence="6" id="KW-0723">Serine/threonine-protein kinase</keyword>
<evidence type="ECO:0000259" key="23">
    <source>
        <dbReference type="PROSITE" id="PS50003"/>
    </source>
</evidence>
<evidence type="ECO:0000256" key="14">
    <source>
        <dbReference type="ARBA" id="ARBA00023157"/>
    </source>
</evidence>
<feature type="region of interest" description="Disordered" evidence="21">
    <location>
        <begin position="2382"/>
        <end position="2630"/>
    </location>
</feature>
<dbReference type="InterPro" id="IPR000219">
    <property type="entry name" value="DH_dom"/>
</dbReference>
<evidence type="ECO:0000256" key="15">
    <source>
        <dbReference type="ARBA" id="ARBA00023319"/>
    </source>
</evidence>
<dbReference type="InterPro" id="IPR003599">
    <property type="entry name" value="Ig_sub"/>
</dbReference>
<dbReference type="FunFam" id="1.20.58.60:FF:000015">
    <property type="entry name" value="triple functional domain protein-like"/>
    <property type="match status" value="1"/>
</dbReference>
<feature type="region of interest" description="Disordered" evidence="21">
    <location>
        <begin position="24"/>
        <end position="44"/>
    </location>
</feature>
<keyword evidence="11 19" id="KW-0547">Nucleotide-binding</keyword>
<evidence type="ECO:0000259" key="24">
    <source>
        <dbReference type="PROSITE" id="PS50010"/>
    </source>
</evidence>
<evidence type="ECO:0000256" key="4">
    <source>
        <dbReference type="ARBA" id="ARBA00022443"/>
    </source>
</evidence>
<dbReference type="PROSITE" id="PS50835">
    <property type="entry name" value="IG_LIKE"/>
    <property type="match status" value="1"/>
</dbReference>
<evidence type="ECO:0000256" key="10">
    <source>
        <dbReference type="ARBA" id="ARBA00022737"/>
    </source>
</evidence>
<dbReference type="FunFam" id="1.10.510.10:FF:000152">
    <property type="entry name" value="kalirin isoform X1"/>
    <property type="match status" value="1"/>
</dbReference>
<dbReference type="SMART" id="SM00326">
    <property type="entry name" value="SH3"/>
    <property type="match status" value="2"/>
</dbReference>
<evidence type="ECO:0000256" key="9">
    <source>
        <dbReference type="ARBA" id="ARBA00022679"/>
    </source>
</evidence>
<dbReference type="Gene3D" id="1.20.900.10">
    <property type="entry name" value="Dbl homology (DH) domain"/>
    <property type="match status" value="2"/>
</dbReference>
<keyword evidence="5" id="KW-0963">Cytoplasm</keyword>
<dbReference type="SMART" id="SM00408">
    <property type="entry name" value="IGc2"/>
    <property type="match status" value="1"/>
</dbReference>
<dbReference type="InterPro" id="IPR011993">
    <property type="entry name" value="PH-like_dom_sf"/>
</dbReference>
<dbReference type="CDD" id="cd00176">
    <property type="entry name" value="SPEC"/>
    <property type="match status" value="6"/>
</dbReference>
<dbReference type="FunFam" id="1.20.58.60:FF:000034">
    <property type="entry name" value="kalirin isoform X2"/>
    <property type="match status" value="1"/>
</dbReference>
<dbReference type="CDD" id="cd11852">
    <property type="entry name" value="SH3_Kalirin_1"/>
    <property type="match status" value="1"/>
</dbReference>
<evidence type="ECO:0000256" key="12">
    <source>
        <dbReference type="ARBA" id="ARBA00022777"/>
    </source>
</evidence>
<dbReference type="FunFam" id="2.30.30.40:FF:000040">
    <property type="entry name" value="kalirin isoform X1"/>
    <property type="match status" value="1"/>
</dbReference>
<dbReference type="PROSITE" id="PS50011">
    <property type="entry name" value="PROTEIN_KINASE_DOM"/>
    <property type="match status" value="1"/>
</dbReference>
<evidence type="ECO:0000256" key="6">
    <source>
        <dbReference type="ARBA" id="ARBA00022527"/>
    </source>
</evidence>
<dbReference type="PROSITE" id="PS50191">
    <property type="entry name" value="CRAL_TRIO"/>
    <property type="match status" value="1"/>
</dbReference>
<evidence type="ECO:0000256" key="21">
    <source>
        <dbReference type="SAM" id="MobiDB-lite"/>
    </source>
</evidence>
<dbReference type="Pfam" id="PF23587">
    <property type="entry name" value="SH3_KALRN"/>
    <property type="match status" value="1"/>
</dbReference>
<dbReference type="InterPro" id="IPR036028">
    <property type="entry name" value="SH3-like_dom_sf"/>
</dbReference>
<keyword evidence="29" id="KW-1185">Reference proteome</keyword>
<dbReference type="EMBL" id="JAROKS010000003">
    <property type="protein sequence ID" value="KAK1805079.1"/>
    <property type="molecule type" value="Genomic_DNA"/>
</dbReference>
<feature type="region of interest" description="Disordered" evidence="21">
    <location>
        <begin position="1668"/>
        <end position="1718"/>
    </location>
</feature>
<sequence length="3171" mass="356475">MSSGEGAEDTAKEAADIAAFFKSDGSFPKCEPKSDVSSQRTGFHRNEEMKAMEVLPILKEKVAFLSGSHWQQAYSLFPQNPNSSVSPPGGRDKRGGPVLTFPSRTNHDRIRQEDLRRLIAYLAGIPSEDVCKHGFTVIVDMRGSKWDSIKPLLKILQESFPCCIHVALIIKPDNFWQKQRTNFGSSKFEFETTMVSLEGLSKVVDPSQLTPDFEGSLDYNHEEWIEIRVAFEDFTGNARHLLSRLEEMQATVTRKDFPQDLDGARRMIEEHAALKKKVMKAPVEEVDGEGQCLLQRIQSSESYASRTVPAAAGQRESQGTGQANADTQGLVPRITTLLEQLHATQQALHQAWHVRKLQLDQCFQLRLFEQDAEKMFDWIMHNKGLFLAGYTEIGNNHSHAMELQTQHNHFAMNCMNVYVNINRIMSVGNRLLEAGHYASQQIKQISSQLEQEWKAFAAALDERSTLLEMSAAFHQKCDQYMSNVDSWCKACGEVDLPSELQDLEDAIHHHQGLYEHISTAYSEVSQDGKALLDKLQRPLTPGSADSLTASANYSKAVHHVLDIIHEVLHHQRQLENIWQHRKVRLHQRLQLCVFQQDVQQVLDWIENHGEAFLSKHTGVGKSLHRARALQKRHEDFEEVAQLIKDLHQCWNTYTNADKLLEAAEQLAQTGECDPEEIYQAAHQLEDRIQDFVRRVEQRKVLLDMSVAFHTHVKELWTWLEELQKELLDDVYAESVEAVQDLIKRFGQQQQTTLQVTVNVIKEGEDLIQQLRDSAISSNKAPHNSSINHIESVLQQLDEAQAQMEELFQERKIKLELFLQLRIFERDAIDIISDLDSWNEELSQQMSDFDTEDLTLAEQRLQHHADKALTMNNLTFDVIHQGQELLQYVNEVQASGVELLCDRDVDMATRVQDLLEFLHEKQQELDAAAEQHRRHLEQCVQLRHLQAEVKQVLGWIRNGESMLNAGLITASSLQEAEQLQREHEQFQHAIEKTHQSALQVQQKAEALLQANHYDMDVIRDCAENVASHWQQLMLKMEDRLKLVNASVAFYKTSEQVCSVLESLEQEYKRDEDWCGGADKLGPNCETDHVTPMISKHLEQKEAFLKACTLARRNADVFLKYMHRNSVNMPGMLSHVKAPEQQVKNILNELLQRENRVLHFWTMRKRRLDQCQQYVVFERSAKQALEWIHDTGEFYLSTHTSTGSSIHHTQELLKEHEDFHITAKQTKERVKLLIQLADGFCDKGHAHATEIKKWVTAVDKRYRDFSLRMDKYRMSLEKALGISCDSNKASKDLQLDIIPASTPGSEVKLRDAAHELNEEKRKSARRKEYVSVASVLLYSSLYNNPLDSLLCNTTALYSLLYNTVPLDSSLPDSLLKTYLWEMTSGVEEIPPGIVNKEHIIFGNMQDLYEFHHNIFLKELEKYEQLPEDVGHCFVTWADKFQMYVNYCKNKPDSTQLILELAGSYFDEIQQRHRLANSISSYLIKPVQRITKYQLLLKELLTCCEEGKGEIKDGLEVMLSVPKRANDAMHLSMLEGFDENIESQGELILQESFQVWDPKTLIRKGRERHLFLFEMSLVFSKEVKDSNGRSKYIYKSKLFTSELGVTEHVEGDPCKFALWVGRTPTSDNKIVLKLSQGCKHGAMASSIENKQDWIKHIREVIQERTVHLKGALKEPIHIPKPSTTKHKGRRDGEDLDSQGDGSSQPDTISLASRTSQNTLDSDKLSGGCELTVVIHDFMPANSNELLVRRGQTVEVLERLHDKPDWCLVRTTDRSPAQEGLVPCATLCLAHSRSSMEMEGIFNHKDTLSVCSNDAILPGSSATLQPSHVMGSHSSPGPKRPGNTLRKWLTSPVRRLSSGKADGHVKKLAHKHKKSRDVRKSADVGSQKDSDDSAATPQDETLEERVRHEGLSSGTLSKSSSSGMQSCGEEEGEEGPDAVPLPPPMAIQQHSLLQPDPQDDKTSSRLSVRPPSSETPSAAELVSAIEELVKSKMALEDRPSSLCVEQGDSSSPSFNPSDNSLLSSSSPIDELDERKTTFLKKRHYVLLELIETERDYVRDLGLVVEGYMARMREEGVPDDMKGKDKIVFGNIHQIYDWHRDFFLGELEKCLEDPDHLGLLFMKHERRLHMYIVYCQNKPKSEHIVSEYIDTYFEDQKQRLGHKLQITDLLIKPVQRIMKYQLLLKDFLKFSKKAGLDSLDLECSDALVLQKAVEVMCIVPKRCNDMMNVGRLQGFDGKIVAQGRLLLQDTFMVSDSDGGLLGRMKERRVFLFEQIVIFSEPLDKKRGFTMPGFLYNNSIKVSCLGLEDSVDGDPCKFTLTSRMSTGSTEAFVLHSSHPGVRQVWTLQISQILESQRNFFTAALTSPIEYQKNHVGGSGSVSVGSAGGAHAGTGGGQGIVPGGGGIGSAGSGPRSRPSRIPQPSRLPQPLRHHSPALGPGTSDPDGPEKISGMPQRPLSGGPPPSCTADPDTSRDPARPKVLDSPQTKRGEPADSISKETRDGQVPSQIPRATVPPLALVKPRPGPSTLMPTPVATPVLKDNLPPCSPGPKTGGSTTPSSTASFWSSMPGSPASRPNSFTFPGEMCESLGRQNLNQSHRHSTHSKDADRMSTCSSASEHSVQSTQSNGSESSSSSNISTMLVTQDYVALKEDEINVCQGEVVQILASNQQSMFLVFRAATEQSPAAEGWIPGYVLGHTSTSIPDTPEGTIKKSSSWHTSLRIRKKSEKREKEGKKEGKLENGYRKSNKVSVKLLNPNYIYDVPPEILIPLSDMTCDKGECVTLRCKLCGRPKASITWKGPEHNTLTNNGHFSIACSETGEATLRIVGVASEDDGIYTCIATNDVGSVTSSASLRVLGTSSDGVRVMWKDNFESFYTEVAELGRGRFAVVKRCDLKGSKRTVAVKLVNKKLMKRDQVTQELSILKKLQHPHIVCLQDTFETPSSYALVLDMADQGRLLDYIVSWGNLTEEKVAFYLRDILEALHYLHNCRIAHLDVKPENLLVDQGSSQPTVKLTDFGDAVQLNSAHYVHPLLGSPEFAAPELVLGDPVSLTSDLWSLGVVTYVMLSGASPFLDESVEETCLNICRLDFSFPDDYFQGVSQEARDFVRLLLRLEPSRRPPAAACIQEPWLRPGGNRCSAECIDTSRLISFIDRRKHQNDLRPLGGIRAFLHSRLHPRI</sequence>
<feature type="compositionally biased region" description="Basic residues" evidence="21">
    <location>
        <begin position="1862"/>
        <end position="1873"/>
    </location>
</feature>
<dbReference type="Pfam" id="PF16609">
    <property type="entry name" value="SH3-RhoG_link"/>
    <property type="match status" value="1"/>
</dbReference>
<dbReference type="FunFam" id="1.20.58.60:FF:000032">
    <property type="entry name" value="Kalirin RhoGEF kinase b"/>
    <property type="match status" value="1"/>
</dbReference>
<feature type="coiled-coil region" evidence="20">
    <location>
        <begin position="786"/>
        <end position="816"/>
    </location>
</feature>
<dbReference type="GO" id="GO:0007411">
    <property type="term" value="P:axon guidance"/>
    <property type="evidence" value="ECO:0007669"/>
    <property type="project" value="TreeGrafter"/>
</dbReference>
<feature type="domain" description="CRAL-TRIO" evidence="26">
    <location>
        <begin position="90"/>
        <end position="221"/>
    </location>
</feature>
<dbReference type="Pfam" id="PF00435">
    <property type="entry name" value="Spectrin"/>
    <property type="match status" value="3"/>
</dbReference>
<dbReference type="Gene3D" id="3.40.525.10">
    <property type="entry name" value="CRAL-TRIO lipid binding domain"/>
    <property type="match status" value="1"/>
</dbReference>
<dbReference type="InterPro" id="IPR008271">
    <property type="entry name" value="Ser/Thr_kinase_AS"/>
</dbReference>
<dbReference type="InterPro" id="IPR001251">
    <property type="entry name" value="CRAL-TRIO_dom"/>
</dbReference>
<dbReference type="Pfam" id="PF23323">
    <property type="entry name" value="Spectrin_6"/>
    <property type="match status" value="1"/>
</dbReference>
<feature type="compositionally biased region" description="Basic and acidic residues" evidence="21">
    <location>
        <begin position="1874"/>
        <end position="1887"/>
    </location>
</feature>
<dbReference type="InterPro" id="IPR000719">
    <property type="entry name" value="Prot_kinase_dom"/>
</dbReference>
<evidence type="ECO:0000256" key="3">
    <source>
        <dbReference type="ARBA" id="ARBA00012513"/>
    </source>
</evidence>
<dbReference type="SMART" id="SM00150">
    <property type="entry name" value="SPEC"/>
    <property type="match status" value="7"/>
</dbReference>
<feature type="compositionally biased region" description="Basic and acidic residues" evidence="21">
    <location>
        <begin position="2721"/>
        <end position="2735"/>
    </location>
</feature>
<feature type="compositionally biased region" description="Low complexity" evidence="21">
    <location>
        <begin position="2405"/>
        <end position="2423"/>
    </location>
</feature>
<dbReference type="GO" id="GO:0004674">
    <property type="term" value="F:protein serine/threonine kinase activity"/>
    <property type="evidence" value="ECO:0007669"/>
    <property type="project" value="UniProtKB-KW"/>
</dbReference>
<dbReference type="PROSITE" id="PS00107">
    <property type="entry name" value="PROTEIN_KINASE_ATP"/>
    <property type="match status" value="1"/>
</dbReference>
<keyword evidence="12" id="KW-0418">Kinase</keyword>
<dbReference type="FunFam" id="1.20.900.10:FF:000001">
    <property type="entry name" value="Guanine nucleotide exchange factor DBS"/>
    <property type="match status" value="1"/>
</dbReference>
<feature type="region of interest" description="Disordered" evidence="21">
    <location>
        <begin position="1818"/>
        <end position="1975"/>
    </location>
</feature>
<dbReference type="GO" id="GO:0005737">
    <property type="term" value="C:cytoplasm"/>
    <property type="evidence" value="ECO:0007669"/>
    <property type="project" value="UniProtKB-SubCell"/>
</dbReference>
<dbReference type="InterPro" id="IPR028570">
    <property type="entry name" value="Kalirin_TRIO_SH3_1"/>
</dbReference>
<dbReference type="InterPro" id="IPR013783">
    <property type="entry name" value="Ig-like_fold"/>
</dbReference>
<dbReference type="Gene3D" id="1.10.510.10">
    <property type="entry name" value="Transferase(Phosphotransferase) domain 1"/>
    <property type="match status" value="1"/>
</dbReference>
<dbReference type="InterPro" id="IPR058918">
    <property type="entry name" value="KALRN/TRIO-like_spectrin"/>
</dbReference>
<protein>
    <recommendedName>
        <fullName evidence="3">non-specific serine/threonine protein kinase</fullName>
        <ecNumber evidence="3">2.7.11.1</ecNumber>
    </recommendedName>
</protein>
<feature type="compositionally biased region" description="Low complexity" evidence="21">
    <location>
        <begin position="2543"/>
        <end position="2557"/>
    </location>
</feature>
<dbReference type="InterPro" id="IPR003598">
    <property type="entry name" value="Ig_sub2"/>
</dbReference>
<dbReference type="SMART" id="SM00325">
    <property type="entry name" value="RhoGEF"/>
    <property type="match status" value="2"/>
</dbReference>
<evidence type="ECO:0000256" key="11">
    <source>
        <dbReference type="ARBA" id="ARBA00022741"/>
    </source>
</evidence>
<feature type="domain" description="SH3" evidence="22">
    <location>
        <begin position="1723"/>
        <end position="1788"/>
    </location>
</feature>
<dbReference type="InterPro" id="IPR055251">
    <property type="entry name" value="SOS1_NGEF_PH"/>
</dbReference>
<dbReference type="GO" id="GO:0005524">
    <property type="term" value="F:ATP binding"/>
    <property type="evidence" value="ECO:0007669"/>
    <property type="project" value="UniProtKB-UniRule"/>
</dbReference>
<evidence type="ECO:0000256" key="16">
    <source>
        <dbReference type="ARBA" id="ARBA00047899"/>
    </source>
</evidence>
<dbReference type="PANTHER" id="PTHR22826:SF206">
    <property type="entry name" value="TRIPLE FUNCTIONAL DOMAIN PROTEIN"/>
    <property type="match status" value="1"/>
</dbReference>
<dbReference type="Pfam" id="PF00621">
    <property type="entry name" value="RhoGEF"/>
    <property type="match status" value="2"/>
</dbReference>
<keyword evidence="4 18" id="KW-0728">SH3 domain</keyword>
<dbReference type="InterPro" id="IPR036179">
    <property type="entry name" value="Ig-like_dom_sf"/>
</dbReference>
<dbReference type="SUPFAM" id="SSF50729">
    <property type="entry name" value="PH domain-like"/>
    <property type="match status" value="2"/>
</dbReference>
<dbReference type="SMART" id="SM00409">
    <property type="entry name" value="IG"/>
    <property type="match status" value="1"/>
</dbReference>
<evidence type="ECO:0000256" key="8">
    <source>
        <dbReference type="ARBA" id="ARBA00022658"/>
    </source>
</evidence>
<evidence type="ECO:0000259" key="27">
    <source>
        <dbReference type="PROSITE" id="PS50835"/>
    </source>
</evidence>
<reference evidence="28" key="1">
    <citation type="submission" date="2023-03" db="EMBL/GenBank/DDBJ databases">
        <title>Electrophorus voltai genome.</title>
        <authorList>
            <person name="Bian C."/>
        </authorList>
    </citation>
    <scope>NUCLEOTIDE SEQUENCE</scope>
    <source>
        <strain evidence="28">CB-2022</strain>
        <tissue evidence="28">Muscle</tissue>
    </source>
</reference>
<dbReference type="CDD" id="cd13241">
    <property type="entry name" value="PH2_Kalirin_Trio_p63RhoGEF"/>
    <property type="match status" value="1"/>
</dbReference>
<dbReference type="SUPFAM" id="SSF48726">
    <property type="entry name" value="Immunoglobulin"/>
    <property type="match status" value="1"/>
</dbReference>
<dbReference type="Proteomes" id="UP001239994">
    <property type="component" value="Unassembled WGS sequence"/>
</dbReference>
<dbReference type="FunFam" id="2.30.29.30:FF:000040">
    <property type="entry name" value="Kalirin RhoGEF kinase b"/>
    <property type="match status" value="1"/>
</dbReference>
<comment type="similarity">
    <text evidence="2">Belongs to the protein kinase superfamily. CAMK Ser/Thr protein kinase family.</text>
</comment>
<dbReference type="InterPro" id="IPR011009">
    <property type="entry name" value="Kinase-like_dom_sf"/>
</dbReference>
<feature type="compositionally biased region" description="Polar residues" evidence="21">
    <location>
        <begin position="1696"/>
        <end position="1716"/>
    </location>
</feature>
<keyword evidence="9" id="KW-0808">Transferase</keyword>
<comment type="catalytic activity">
    <reaction evidence="16">
        <text>L-threonyl-[protein] + ATP = O-phospho-L-threonyl-[protein] + ADP + H(+)</text>
        <dbReference type="Rhea" id="RHEA:46608"/>
        <dbReference type="Rhea" id="RHEA-COMP:11060"/>
        <dbReference type="Rhea" id="RHEA-COMP:11605"/>
        <dbReference type="ChEBI" id="CHEBI:15378"/>
        <dbReference type="ChEBI" id="CHEBI:30013"/>
        <dbReference type="ChEBI" id="CHEBI:30616"/>
        <dbReference type="ChEBI" id="CHEBI:61977"/>
        <dbReference type="ChEBI" id="CHEBI:456216"/>
        <dbReference type="EC" id="2.7.11.1"/>
    </reaction>
</comment>
<dbReference type="InterPro" id="IPR036865">
    <property type="entry name" value="CRAL-TRIO_dom_sf"/>
</dbReference>
<dbReference type="InterPro" id="IPR017441">
    <property type="entry name" value="Protein_kinase_ATP_BS"/>
</dbReference>
<evidence type="ECO:0000256" key="2">
    <source>
        <dbReference type="ARBA" id="ARBA00006692"/>
    </source>
</evidence>
<feature type="compositionally biased region" description="Low complexity" evidence="21">
    <location>
        <begin position="2004"/>
        <end position="2022"/>
    </location>
</feature>
<dbReference type="PROSITE" id="PS50003">
    <property type="entry name" value="PH_DOMAIN"/>
    <property type="match status" value="1"/>
</dbReference>
<evidence type="ECO:0000256" key="7">
    <source>
        <dbReference type="ARBA" id="ARBA00022553"/>
    </source>
</evidence>
<feature type="compositionally biased region" description="Polar residues" evidence="21">
    <location>
        <begin position="315"/>
        <end position="326"/>
    </location>
</feature>
<feature type="compositionally biased region" description="Basic and acidic residues" evidence="21">
    <location>
        <begin position="2465"/>
        <end position="2496"/>
    </location>
</feature>
<evidence type="ECO:0000313" key="28">
    <source>
        <dbReference type="EMBL" id="KAK1805079.1"/>
    </source>
</evidence>
<evidence type="ECO:0000256" key="17">
    <source>
        <dbReference type="ARBA" id="ARBA00048679"/>
    </source>
</evidence>
<feature type="binding site" evidence="19">
    <location>
        <position position="2898"/>
    </location>
    <ligand>
        <name>ATP</name>
        <dbReference type="ChEBI" id="CHEBI:30616"/>
    </ligand>
</feature>
<feature type="compositionally biased region" description="Low complexity" evidence="21">
    <location>
        <begin position="1907"/>
        <end position="1923"/>
    </location>
</feature>
<keyword evidence="13 19" id="KW-0067">ATP-binding</keyword>
<keyword evidence="15" id="KW-0393">Immunoglobulin domain</keyword>
<keyword evidence="10" id="KW-0677">Repeat</keyword>
<keyword evidence="14" id="KW-1015">Disulfide bond</keyword>
<dbReference type="SUPFAM" id="SSF56112">
    <property type="entry name" value="Protein kinase-like (PK-like)"/>
    <property type="match status" value="1"/>
</dbReference>
<feature type="region of interest" description="Disordered" evidence="21">
    <location>
        <begin position="2698"/>
        <end position="2735"/>
    </location>
</feature>